<sequence>MKIVQSLLLLIGALSVLALGAVGASASPAAAAPCHETGHETGQSSPDQTPNHAPKAMKAMICCVACVATPTLDPAPMSGPTVSPSRVAAVPSTLPAGQLLSPEPGPPRLLIV</sequence>
<protein>
    <submittedName>
        <fullName evidence="1">Uncharacterized protein</fullName>
    </submittedName>
</protein>
<dbReference type="EMBL" id="CP119180">
    <property type="protein sequence ID" value="WOB77712.1"/>
    <property type="molecule type" value="Genomic_DNA"/>
</dbReference>
<name>A0ACD4VIF1_9CAUL</name>
<accession>A0ACD4VIF1</accession>
<organism evidence="1 2">
    <name type="scientific">Brevundimonas nasdae</name>
    <dbReference type="NCBI Taxonomy" id="172043"/>
    <lineage>
        <taxon>Bacteria</taxon>
        <taxon>Pseudomonadati</taxon>
        <taxon>Pseudomonadota</taxon>
        <taxon>Alphaproteobacteria</taxon>
        <taxon>Caulobacterales</taxon>
        <taxon>Caulobacteraceae</taxon>
        <taxon>Brevundimonas</taxon>
    </lineage>
</organism>
<evidence type="ECO:0000313" key="1">
    <source>
        <dbReference type="EMBL" id="WOB77712.1"/>
    </source>
</evidence>
<dbReference type="Proteomes" id="UP001302493">
    <property type="component" value="Chromosome"/>
</dbReference>
<reference evidence="1" key="1">
    <citation type="submission" date="2023-03" db="EMBL/GenBank/DDBJ databases">
        <title>Genome sequence of Brevundimonas nasdae SJTX8.</title>
        <authorList>
            <person name="Liang R."/>
        </authorList>
    </citation>
    <scope>NUCLEOTIDE SEQUENCE</scope>
    <source>
        <strain evidence="1">X8</strain>
    </source>
</reference>
<proteinExistence type="predicted"/>
<keyword evidence="2" id="KW-1185">Reference proteome</keyword>
<gene>
    <name evidence="1" type="ORF">PZA08_10250</name>
</gene>
<evidence type="ECO:0000313" key="2">
    <source>
        <dbReference type="Proteomes" id="UP001302493"/>
    </source>
</evidence>